<feature type="transmembrane region" description="Helical" evidence="7">
    <location>
        <begin position="205"/>
        <end position="221"/>
    </location>
</feature>
<dbReference type="HOGENOM" id="CLU_036879_0_1_11"/>
<dbReference type="PANTHER" id="PTHR43163:SF6">
    <property type="entry name" value="DIPEPTIDE TRANSPORT SYSTEM PERMEASE PROTEIN DPPB-RELATED"/>
    <property type="match status" value="1"/>
</dbReference>
<comment type="similarity">
    <text evidence="7">Belongs to the binding-protein-dependent transport system permease family.</text>
</comment>
<evidence type="ECO:0000256" key="5">
    <source>
        <dbReference type="ARBA" id="ARBA00022989"/>
    </source>
</evidence>
<feature type="transmembrane region" description="Helical" evidence="7">
    <location>
        <begin position="158"/>
        <end position="185"/>
    </location>
</feature>
<dbReference type="AlphaFoldDB" id="D3F6Y6"/>
<reference evidence="10" key="2">
    <citation type="submission" date="2010-01" db="EMBL/GenBank/DDBJ databases">
        <title>The complete genome of Conexibacter woesei DSM 14684.</title>
        <authorList>
            <consortium name="US DOE Joint Genome Institute (JGI-PGF)"/>
            <person name="Lucas S."/>
            <person name="Copeland A."/>
            <person name="Lapidus A."/>
            <person name="Glavina del Rio T."/>
            <person name="Dalin E."/>
            <person name="Tice H."/>
            <person name="Bruce D."/>
            <person name="Goodwin L."/>
            <person name="Pitluck S."/>
            <person name="Kyrpides N."/>
            <person name="Mavromatis K."/>
            <person name="Ivanova N."/>
            <person name="Mikhailova N."/>
            <person name="Chertkov O."/>
            <person name="Brettin T."/>
            <person name="Detter J.C."/>
            <person name="Han C."/>
            <person name="Larimer F."/>
            <person name="Land M."/>
            <person name="Hauser L."/>
            <person name="Markowitz V."/>
            <person name="Cheng J.-F."/>
            <person name="Hugenholtz P."/>
            <person name="Woyke T."/>
            <person name="Wu D."/>
            <person name="Pukall R."/>
            <person name="Steenblock K."/>
            <person name="Schneider S."/>
            <person name="Klenk H.-P."/>
            <person name="Eisen J.A."/>
        </authorList>
    </citation>
    <scope>NUCLEOTIDE SEQUENCE [LARGE SCALE GENOMIC DNA]</scope>
    <source>
        <strain evidence="10">DSM 14684 / CIP 108061 / JCM 11494 / NBRC 100937 / ID131577</strain>
    </source>
</reference>
<dbReference type="Gene3D" id="1.10.3720.10">
    <property type="entry name" value="MetI-like"/>
    <property type="match status" value="1"/>
</dbReference>
<keyword evidence="2 7" id="KW-0813">Transport</keyword>
<dbReference type="Pfam" id="PF19300">
    <property type="entry name" value="BPD_transp_1_N"/>
    <property type="match status" value="1"/>
</dbReference>
<dbReference type="InterPro" id="IPR045621">
    <property type="entry name" value="BPD_transp_1_N"/>
</dbReference>
<proteinExistence type="inferred from homology"/>
<dbReference type="GO" id="GO:0071916">
    <property type="term" value="F:dipeptide transmembrane transporter activity"/>
    <property type="evidence" value="ECO:0007669"/>
    <property type="project" value="TreeGrafter"/>
</dbReference>
<dbReference type="OrthoDB" id="3543764at2"/>
<sequence length="339" mass="35849" precursor="true">MSDLALELDSSAAPRARRSLGYIQWLTKRLGISLITIALASVLVFAATQALPGDPALTMAGGGVGRPTPALLEQAREKYGLDEPVYERYASYVTRALQGDLGTSATNDLPVATMIVDRIPVTVELALLSVLFALVLGVIGGVVAAVTRGRLPDYAINLVALVGISLPNFWLGLMLALVFAVQLGWLPGSGFTPFWDDPIANLEGMVLPVIMLGTGLAAMVMRQLRSSMLEALDADYVRAARSKGLGRVQILFGHALRNCLIPLLTLTGLQLGALISGAVVAEQLFVLPGLGKLLLDGVFARDYAVVQAVALVMAVGYVVINFAIDLLYAAVDPRVRTAA</sequence>
<dbReference type="PANTHER" id="PTHR43163">
    <property type="entry name" value="DIPEPTIDE TRANSPORT SYSTEM PERMEASE PROTEIN DPPB-RELATED"/>
    <property type="match status" value="1"/>
</dbReference>
<dbReference type="GO" id="GO:0005886">
    <property type="term" value="C:plasma membrane"/>
    <property type="evidence" value="ECO:0007669"/>
    <property type="project" value="UniProtKB-SubCell"/>
</dbReference>
<keyword evidence="6 7" id="KW-0472">Membrane</keyword>
<protein>
    <submittedName>
        <fullName evidence="9">Binding-protein-dependent transport systems inner membrane component</fullName>
    </submittedName>
</protein>
<dbReference type="InterPro" id="IPR035906">
    <property type="entry name" value="MetI-like_sf"/>
</dbReference>
<evidence type="ECO:0000313" key="9">
    <source>
        <dbReference type="EMBL" id="ADB52784.1"/>
    </source>
</evidence>
<accession>D3F6Y6</accession>
<dbReference type="Proteomes" id="UP000008229">
    <property type="component" value="Chromosome"/>
</dbReference>
<feature type="domain" description="ABC transmembrane type-1" evidence="8">
    <location>
        <begin position="119"/>
        <end position="324"/>
    </location>
</feature>
<evidence type="ECO:0000259" key="8">
    <source>
        <dbReference type="PROSITE" id="PS50928"/>
    </source>
</evidence>
<dbReference type="KEGG" id="cwo:Cwoe_4370"/>
<dbReference type="EMBL" id="CP001854">
    <property type="protein sequence ID" value="ADB52784.1"/>
    <property type="molecule type" value="Genomic_DNA"/>
</dbReference>
<dbReference type="RefSeq" id="WP_012935835.1">
    <property type="nucleotide sequence ID" value="NC_013739.1"/>
</dbReference>
<dbReference type="InterPro" id="IPR000515">
    <property type="entry name" value="MetI-like"/>
</dbReference>
<keyword evidence="10" id="KW-1185">Reference proteome</keyword>
<keyword evidence="3" id="KW-1003">Cell membrane</keyword>
<gene>
    <name evidence="9" type="ordered locus">Cwoe_4370</name>
</gene>
<dbReference type="eggNOG" id="COG0601">
    <property type="taxonomic scope" value="Bacteria"/>
</dbReference>
<evidence type="ECO:0000256" key="7">
    <source>
        <dbReference type="RuleBase" id="RU363032"/>
    </source>
</evidence>
<dbReference type="Pfam" id="PF00528">
    <property type="entry name" value="BPD_transp_1"/>
    <property type="match status" value="1"/>
</dbReference>
<evidence type="ECO:0000256" key="6">
    <source>
        <dbReference type="ARBA" id="ARBA00023136"/>
    </source>
</evidence>
<comment type="subcellular location">
    <subcellularLocation>
        <location evidence="1 7">Cell membrane</location>
        <topology evidence="1 7">Multi-pass membrane protein</topology>
    </subcellularLocation>
</comment>
<reference evidence="9 10" key="1">
    <citation type="journal article" date="2010" name="Stand. Genomic Sci.">
        <title>Complete genome sequence of Conexibacter woesei type strain (ID131577).</title>
        <authorList>
            <person name="Pukall R."/>
            <person name="Lapidus A."/>
            <person name="Glavina Del Rio T."/>
            <person name="Copeland A."/>
            <person name="Tice H."/>
            <person name="Cheng J.-F."/>
            <person name="Lucas S."/>
            <person name="Chen F."/>
            <person name="Nolan M."/>
            <person name="Bruce D."/>
            <person name="Goodwin L."/>
            <person name="Pitluck S."/>
            <person name="Mavromatis K."/>
            <person name="Ivanova N."/>
            <person name="Ovchinnikova G."/>
            <person name="Pati A."/>
            <person name="Chen A."/>
            <person name="Palaniappan K."/>
            <person name="Land M."/>
            <person name="Hauser L."/>
            <person name="Chang Y.-J."/>
            <person name="Jeffries C.D."/>
            <person name="Chain P."/>
            <person name="Meincke L."/>
            <person name="Sims D."/>
            <person name="Brettin T."/>
            <person name="Detter J.C."/>
            <person name="Rohde M."/>
            <person name="Goeker M."/>
            <person name="Bristow J."/>
            <person name="Eisen J.A."/>
            <person name="Markowitz V."/>
            <person name="Kyrpides N.C."/>
            <person name="Klenk H.-P."/>
            <person name="Hugenholtz P."/>
        </authorList>
    </citation>
    <scope>NUCLEOTIDE SEQUENCE [LARGE SCALE GENOMIC DNA]</scope>
    <source>
        <strain evidence="10">DSM 14684 / CIP 108061 / JCM 11494 / NBRC 100937 / ID131577</strain>
    </source>
</reference>
<evidence type="ECO:0000256" key="4">
    <source>
        <dbReference type="ARBA" id="ARBA00022692"/>
    </source>
</evidence>
<keyword evidence="4 7" id="KW-0812">Transmembrane</keyword>
<feature type="transmembrane region" description="Helical" evidence="7">
    <location>
        <begin position="30"/>
        <end position="51"/>
    </location>
</feature>
<name>D3F6Y6_CONWI</name>
<dbReference type="PROSITE" id="PS50928">
    <property type="entry name" value="ABC_TM1"/>
    <property type="match status" value="1"/>
</dbReference>
<evidence type="ECO:0000313" key="10">
    <source>
        <dbReference type="Proteomes" id="UP000008229"/>
    </source>
</evidence>
<evidence type="ECO:0000256" key="3">
    <source>
        <dbReference type="ARBA" id="ARBA00022475"/>
    </source>
</evidence>
<dbReference type="STRING" id="469383.Cwoe_4370"/>
<organism evidence="9 10">
    <name type="scientific">Conexibacter woesei (strain DSM 14684 / CCUG 47730 / CIP 108061 / JCM 11494 / NBRC 100937 / ID131577)</name>
    <dbReference type="NCBI Taxonomy" id="469383"/>
    <lineage>
        <taxon>Bacteria</taxon>
        <taxon>Bacillati</taxon>
        <taxon>Actinomycetota</taxon>
        <taxon>Thermoleophilia</taxon>
        <taxon>Solirubrobacterales</taxon>
        <taxon>Conexibacteraceae</taxon>
        <taxon>Conexibacter</taxon>
    </lineage>
</organism>
<feature type="transmembrane region" description="Helical" evidence="7">
    <location>
        <begin position="125"/>
        <end position="146"/>
    </location>
</feature>
<evidence type="ECO:0000256" key="1">
    <source>
        <dbReference type="ARBA" id="ARBA00004651"/>
    </source>
</evidence>
<feature type="transmembrane region" description="Helical" evidence="7">
    <location>
        <begin position="260"/>
        <end position="285"/>
    </location>
</feature>
<keyword evidence="5 7" id="KW-1133">Transmembrane helix</keyword>
<dbReference type="CDD" id="cd06261">
    <property type="entry name" value="TM_PBP2"/>
    <property type="match status" value="1"/>
</dbReference>
<evidence type="ECO:0000256" key="2">
    <source>
        <dbReference type="ARBA" id="ARBA00022448"/>
    </source>
</evidence>
<feature type="transmembrane region" description="Helical" evidence="7">
    <location>
        <begin position="305"/>
        <end position="331"/>
    </location>
</feature>
<dbReference type="SUPFAM" id="SSF161098">
    <property type="entry name" value="MetI-like"/>
    <property type="match status" value="1"/>
</dbReference>